<dbReference type="InterPro" id="IPR023214">
    <property type="entry name" value="HAD_sf"/>
</dbReference>
<protein>
    <submittedName>
        <fullName evidence="1">Phosphorylated carbohydrates phosphatase TM_1254</fullName>
    </submittedName>
</protein>
<dbReference type="SFLD" id="SFLDG01129">
    <property type="entry name" value="C1.5:_HAD__Beta-PGM__Phosphata"/>
    <property type="match status" value="1"/>
</dbReference>
<evidence type="ECO:0000313" key="1">
    <source>
        <dbReference type="EMBL" id="GAA5438854.1"/>
    </source>
</evidence>
<name>A0ABP9UBW3_9DEIO</name>
<dbReference type="SUPFAM" id="SSF56784">
    <property type="entry name" value="HAD-like"/>
    <property type="match status" value="1"/>
</dbReference>
<dbReference type="EMBL" id="BAABQU010000003">
    <property type="protein sequence ID" value="GAA5438854.1"/>
    <property type="molecule type" value="Genomic_DNA"/>
</dbReference>
<dbReference type="InterPro" id="IPR023198">
    <property type="entry name" value="PGP-like_dom2"/>
</dbReference>
<dbReference type="PANTHER" id="PTHR43481:SF4">
    <property type="entry name" value="GLYCEROL-1-PHOSPHATE PHOSPHOHYDROLASE 1-RELATED"/>
    <property type="match status" value="1"/>
</dbReference>
<dbReference type="InterPro" id="IPR036412">
    <property type="entry name" value="HAD-like_sf"/>
</dbReference>
<dbReference type="Pfam" id="PF00702">
    <property type="entry name" value="Hydrolase"/>
    <property type="match status" value="1"/>
</dbReference>
<dbReference type="NCBIfam" id="TIGR01509">
    <property type="entry name" value="HAD-SF-IA-v3"/>
    <property type="match status" value="1"/>
</dbReference>
<organism evidence="1 2">
    <name type="scientific">Deinococcus caeni</name>
    <dbReference type="NCBI Taxonomy" id="569127"/>
    <lineage>
        <taxon>Bacteria</taxon>
        <taxon>Thermotogati</taxon>
        <taxon>Deinococcota</taxon>
        <taxon>Deinococci</taxon>
        <taxon>Deinococcales</taxon>
        <taxon>Deinococcaceae</taxon>
        <taxon>Deinococcus</taxon>
    </lineage>
</organism>
<evidence type="ECO:0000313" key="2">
    <source>
        <dbReference type="Proteomes" id="UP001423409"/>
    </source>
</evidence>
<dbReference type="PRINTS" id="PR00413">
    <property type="entry name" value="HADHALOGNASE"/>
</dbReference>
<dbReference type="Proteomes" id="UP001423409">
    <property type="component" value="Unassembled WGS sequence"/>
</dbReference>
<reference evidence="1 2" key="1">
    <citation type="submission" date="2024-02" db="EMBL/GenBank/DDBJ databases">
        <title>Deinococcus caeni NBRC 101312.</title>
        <authorList>
            <person name="Ichikawa N."/>
            <person name="Katano-Makiyama Y."/>
            <person name="Hidaka K."/>
        </authorList>
    </citation>
    <scope>NUCLEOTIDE SEQUENCE [LARGE SCALE GENOMIC DNA]</scope>
    <source>
        <strain evidence="1 2">NBRC 101312</strain>
    </source>
</reference>
<dbReference type="SFLD" id="SFLDG01135">
    <property type="entry name" value="C1.5.6:_HAD__Beta-PGM__Phospha"/>
    <property type="match status" value="1"/>
</dbReference>
<dbReference type="Gene3D" id="1.10.150.240">
    <property type="entry name" value="Putative phosphatase, domain 2"/>
    <property type="match status" value="1"/>
</dbReference>
<dbReference type="InterPro" id="IPR051806">
    <property type="entry name" value="HAD-like_SPP"/>
</dbReference>
<dbReference type="Gene3D" id="3.40.50.1000">
    <property type="entry name" value="HAD superfamily/HAD-like"/>
    <property type="match status" value="1"/>
</dbReference>
<keyword evidence="2" id="KW-1185">Reference proteome</keyword>
<gene>
    <name evidence="1" type="ORF">Dcae01_00347</name>
</gene>
<accession>A0ABP9UBW3</accession>
<dbReference type="SFLD" id="SFLDS00003">
    <property type="entry name" value="Haloacid_Dehalogenase"/>
    <property type="match status" value="1"/>
</dbReference>
<dbReference type="InterPro" id="IPR006439">
    <property type="entry name" value="HAD-SF_hydro_IA"/>
</dbReference>
<comment type="caution">
    <text evidence="1">The sequence shown here is derived from an EMBL/GenBank/DDBJ whole genome shotgun (WGS) entry which is preliminary data.</text>
</comment>
<dbReference type="RefSeq" id="WP_345441079.1">
    <property type="nucleotide sequence ID" value="NZ_BAABQU010000003.1"/>
</dbReference>
<proteinExistence type="predicted"/>
<dbReference type="CDD" id="cd16423">
    <property type="entry name" value="HAD_BPGM-like"/>
    <property type="match status" value="1"/>
</dbReference>
<dbReference type="PANTHER" id="PTHR43481">
    <property type="entry name" value="FRUCTOSE-1-PHOSPHATE PHOSPHATASE"/>
    <property type="match status" value="1"/>
</dbReference>
<sequence length="217" mass="24496">MHPIKAVIFDFDGTILDTETHEFRRWQALYRDHNRELPLQEWQRGIGTWDAFDPWAGLPDHVQQNRQAVYAQLLETIHADIQAADLRPGVRNVLDAIRPAGLRLALATSSDRAWVTRWLEQHDLLRHFETLATRDDVTRVKPDPELYTLAVHRLGLHPHECLAVEDSLNGATAAAAAGLHVVVVPNEVTRTQAFLPEWGRVEGYEGGLESLLATVRG</sequence>